<dbReference type="InterPro" id="IPR000782">
    <property type="entry name" value="FAS1_domain"/>
</dbReference>
<proteinExistence type="predicted"/>
<dbReference type="PANTHER" id="PTHR10900:SF77">
    <property type="entry name" value="FI19380P1"/>
    <property type="match status" value="1"/>
</dbReference>
<dbReference type="PANTHER" id="PTHR10900">
    <property type="entry name" value="PERIOSTIN-RELATED"/>
    <property type="match status" value="1"/>
</dbReference>
<evidence type="ECO:0000313" key="3">
    <source>
        <dbReference type="EMBL" id="MCT2560129.1"/>
    </source>
</evidence>
<feature type="signal peptide" evidence="1">
    <location>
        <begin position="1"/>
        <end position="23"/>
    </location>
</feature>
<dbReference type="InterPro" id="IPR036378">
    <property type="entry name" value="FAS1_dom_sf"/>
</dbReference>
<comment type="caution">
    <text evidence="3">The sequence shown here is derived from an EMBL/GenBank/DDBJ whole genome shotgun (WGS) entry which is preliminary data.</text>
</comment>
<evidence type="ECO:0000259" key="2">
    <source>
        <dbReference type="PROSITE" id="PS50213"/>
    </source>
</evidence>
<dbReference type="InterPro" id="IPR050904">
    <property type="entry name" value="Adhesion/Biosynth-related"/>
</dbReference>
<feature type="domain" description="FAS1" evidence="2">
    <location>
        <begin position="40"/>
        <end position="183"/>
    </location>
</feature>
<sequence>MPKMNPIAAAAALALLSPLAACSQSDNASEADGPTTSAANRTLAAAIGGAPDLTTLSGALSEAGLADIFDGPGSYTILAPDDGAFGSTDGETAALKDDAHRAELVAVLRGHILPGHLTLDAIRKAIADRKGPVTMTTLDDGEVTFSEVGGSVVVTGSDGSKATIEGDPLVASNGVVLPVDGFVKQPEVAPAA</sequence>
<dbReference type="SUPFAM" id="SSF82153">
    <property type="entry name" value="FAS1 domain"/>
    <property type="match status" value="1"/>
</dbReference>
<dbReference type="SMART" id="SM00554">
    <property type="entry name" value="FAS1"/>
    <property type="match status" value="1"/>
</dbReference>
<gene>
    <name evidence="3" type="ORF">N0B51_14190</name>
</gene>
<dbReference type="AlphaFoldDB" id="A0A9X2W3X6"/>
<feature type="chain" id="PRO_5040897321" evidence="1">
    <location>
        <begin position="24"/>
        <end position="192"/>
    </location>
</feature>
<keyword evidence="4" id="KW-1185">Reference proteome</keyword>
<dbReference type="EMBL" id="JAOAMV010000009">
    <property type="protein sequence ID" value="MCT2560129.1"/>
    <property type="molecule type" value="Genomic_DNA"/>
</dbReference>
<dbReference type="PROSITE" id="PS50213">
    <property type="entry name" value="FAS1"/>
    <property type="match status" value="1"/>
</dbReference>
<dbReference type="Pfam" id="PF02469">
    <property type="entry name" value="Fasciclin"/>
    <property type="match status" value="1"/>
</dbReference>
<dbReference type="Gene3D" id="2.30.180.10">
    <property type="entry name" value="FAS1 domain"/>
    <property type="match status" value="1"/>
</dbReference>
<name>A0A9X2W3X6_9SPHN</name>
<evidence type="ECO:0000313" key="4">
    <source>
        <dbReference type="Proteomes" id="UP001142648"/>
    </source>
</evidence>
<keyword evidence="1" id="KW-0732">Signal</keyword>
<protein>
    <submittedName>
        <fullName evidence="3">Fasciclin domain-containing protein</fullName>
    </submittedName>
</protein>
<dbReference type="Proteomes" id="UP001142648">
    <property type="component" value="Unassembled WGS sequence"/>
</dbReference>
<accession>A0A9X2W3X6</accession>
<evidence type="ECO:0000256" key="1">
    <source>
        <dbReference type="SAM" id="SignalP"/>
    </source>
</evidence>
<reference evidence="3" key="1">
    <citation type="submission" date="2022-09" db="EMBL/GenBank/DDBJ databases">
        <title>The genome sequence of Tsuneonella sp. YG55.</title>
        <authorList>
            <person name="Liu Y."/>
        </authorList>
    </citation>
    <scope>NUCLEOTIDE SEQUENCE</scope>
    <source>
        <strain evidence="3">YG55</strain>
    </source>
</reference>
<organism evidence="3 4">
    <name type="scientific">Tsuneonella litorea</name>
    <dbReference type="NCBI Taxonomy" id="2976475"/>
    <lineage>
        <taxon>Bacteria</taxon>
        <taxon>Pseudomonadati</taxon>
        <taxon>Pseudomonadota</taxon>
        <taxon>Alphaproteobacteria</taxon>
        <taxon>Sphingomonadales</taxon>
        <taxon>Erythrobacteraceae</taxon>
        <taxon>Tsuneonella</taxon>
    </lineage>
</organism>